<organism evidence="2 3">
    <name type="scientific">Alkalilimnicola ehrlichii</name>
    <dbReference type="NCBI Taxonomy" id="351052"/>
    <lineage>
        <taxon>Bacteria</taxon>
        <taxon>Pseudomonadati</taxon>
        <taxon>Pseudomonadota</taxon>
        <taxon>Gammaproteobacteria</taxon>
        <taxon>Chromatiales</taxon>
        <taxon>Ectothiorhodospiraceae</taxon>
        <taxon>Alkalilimnicola</taxon>
    </lineage>
</organism>
<evidence type="ECO:0000313" key="3">
    <source>
        <dbReference type="Proteomes" id="UP000256763"/>
    </source>
</evidence>
<gene>
    <name evidence="2" type="ORF">CAL65_09510</name>
</gene>
<feature type="chain" id="PRO_5017794293" description="Outer membrane protein beta-barrel domain-containing protein" evidence="1">
    <location>
        <begin position="27"/>
        <end position="205"/>
    </location>
</feature>
<evidence type="ECO:0000313" key="2">
    <source>
        <dbReference type="EMBL" id="RFA37499.1"/>
    </source>
</evidence>
<dbReference type="OrthoDB" id="9793561at2"/>
<dbReference type="RefSeq" id="WP_116301834.1">
    <property type="nucleotide sequence ID" value="NZ_NFZV01000006.1"/>
</dbReference>
<feature type="signal peptide" evidence="1">
    <location>
        <begin position="1"/>
        <end position="26"/>
    </location>
</feature>
<evidence type="ECO:0008006" key="4">
    <source>
        <dbReference type="Google" id="ProtNLM"/>
    </source>
</evidence>
<evidence type="ECO:0000256" key="1">
    <source>
        <dbReference type="SAM" id="SignalP"/>
    </source>
</evidence>
<dbReference type="Pfam" id="PF09694">
    <property type="entry name" value="Gcw_chp"/>
    <property type="match status" value="1"/>
</dbReference>
<dbReference type="Proteomes" id="UP000256763">
    <property type="component" value="Unassembled WGS sequence"/>
</dbReference>
<sequence>MNRAFRPSLLAAALLGTAAFSGPAMAELSANIGVTSNYLFRGVSESNDDAAVFGGLDYEHASGLYVGTWTSSLGGGGSYELDGYVGFAGEAGGFGYDLGFIYYGYPTDSAAEFYEVYASFSYDIAEAGIAFDPDNEDVYVYGGVSFDLFDGFSLGALVGHYMFDEGDDYTHGQLSLAKGDFTFAVDATDIDDYDPRVSVSWSMNF</sequence>
<proteinExistence type="predicted"/>
<protein>
    <recommendedName>
        <fullName evidence="4">Outer membrane protein beta-barrel domain-containing protein</fullName>
    </recommendedName>
</protein>
<keyword evidence="1" id="KW-0732">Signal</keyword>
<accession>A0A3E0WYN3</accession>
<keyword evidence="3" id="KW-1185">Reference proteome</keyword>
<dbReference type="NCBIfam" id="TIGR02001">
    <property type="entry name" value="gcw_chp"/>
    <property type="match status" value="1"/>
</dbReference>
<dbReference type="AlphaFoldDB" id="A0A3E0WYN3"/>
<reference evidence="3" key="1">
    <citation type="submission" date="2017-05" db="EMBL/GenBank/DDBJ databases">
        <authorList>
            <person name="Sharma S."/>
            <person name="Sidhu C."/>
            <person name="Pinnaka A.K."/>
        </authorList>
    </citation>
    <scope>NUCLEOTIDE SEQUENCE [LARGE SCALE GENOMIC DNA]</scope>
    <source>
        <strain evidence="3">AK93</strain>
    </source>
</reference>
<dbReference type="InterPro" id="IPR010239">
    <property type="entry name" value="CHP02001"/>
</dbReference>
<name>A0A3E0WYN3_9GAMM</name>
<dbReference type="EMBL" id="NFZW01000007">
    <property type="protein sequence ID" value="RFA37499.1"/>
    <property type="molecule type" value="Genomic_DNA"/>
</dbReference>
<comment type="caution">
    <text evidence="2">The sequence shown here is derived from an EMBL/GenBank/DDBJ whole genome shotgun (WGS) entry which is preliminary data.</text>
</comment>